<dbReference type="Proteomes" id="UP000092819">
    <property type="component" value="Unassembled WGS sequence"/>
</dbReference>
<evidence type="ECO:0000313" key="1">
    <source>
        <dbReference type="EMBL" id="SBT12970.1"/>
    </source>
</evidence>
<gene>
    <name evidence="1" type="ORF">VCE7224_01714</name>
</gene>
<sequence>MADKPSAKELSDDELVIINNILVKEIVSLKAKIDEVAPEDVESKSLGQTSLKGLLAMYKEHQNEISQRGLGK</sequence>
<reference evidence="2" key="1">
    <citation type="submission" date="2016-06" db="EMBL/GenBank/DDBJ databases">
        <authorList>
            <person name="Rodrigo-Torres L."/>
            <person name="Arahal D.R."/>
        </authorList>
    </citation>
    <scope>NUCLEOTIDE SEQUENCE [LARGE SCALE GENOMIC DNA]</scope>
    <source>
        <strain evidence="2">CECT 7224</strain>
    </source>
</reference>
<organism evidence="1 2">
    <name type="scientific">Vibrio celticus</name>
    <dbReference type="NCBI Taxonomy" id="446372"/>
    <lineage>
        <taxon>Bacteria</taxon>
        <taxon>Pseudomonadati</taxon>
        <taxon>Pseudomonadota</taxon>
        <taxon>Gammaproteobacteria</taxon>
        <taxon>Vibrionales</taxon>
        <taxon>Vibrionaceae</taxon>
        <taxon>Vibrio</taxon>
    </lineage>
</organism>
<protein>
    <submittedName>
        <fullName evidence="1">Uncharacterized protein</fullName>
    </submittedName>
</protein>
<name>A0A1C3JCX7_9VIBR</name>
<dbReference type="RefSeq" id="WP_065676177.1">
    <property type="nucleotide sequence ID" value="NZ_AP025463.1"/>
</dbReference>
<dbReference type="EMBL" id="FLQZ01000033">
    <property type="protein sequence ID" value="SBT12970.1"/>
    <property type="molecule type" value="Genomic_DNA"/>
</dbReference>
<proteinExistence type="predicted"/>
<dbReference type="AlphaFoldDB" id="A0A1C3JCX7"/>
<accession>A0A1C3JCX7</accession>
<keyword evidence="2" id="KW-1185">Reference proteome</keyword>
<evidence type="ECO:0000313" key="2">
    <source>
        <dbReference type="Proteomes" id="UP000092819"/>
    </source>
</evidence>